<reference evidence="5" key="1">
    <citation type="journal article" date="2023" name="Mol. Phylogenet. Evol.">
        <title>Genome-scale phylogeny and comparative genomics of the fungal order Sordariales.</title>
        <authorList>
            <person name="Hensen N."/>
            <person name="Bonometti L."/>
            <person name="Westerberg I."/>
            <person name="Brannstrom I.O."/>
            <person name="Guillou S."/>
            <person name="Cros-Aarteil S."/>
            <person name="Calhoun S."/>
            <person name="Haridas S."/>
            <person name="Kuo A."/>
            <person name="Mondo S."/>
            <person name="Pangilinan J."/>
            <person name="Riley R."/>
            <person name="LaButti K."/>
            <person name="Andreopoulos B."/>
            <person name="Lipzen A."/>
            <person name="Chen C."/>
            <person name="Yan M."/>
            <person name="Daum C."/>
            <person name="Ng V."/>
            <person name="Clum A."/>
            <person name="Steindorff A."/>
            <person name="Ohm R.A."/>
            <person name="Martin F."/>
            <person name="Silar P."/>
            <person name="Natvig D.O."/>
            <person name="Lalanne C."/>
            <person name="Gautier V."/>
            <person name="Ament-Velasquez S.L."/>
            <person name="Kruys A."/>
            <person name="Hutchinson M.I."/>
            <person name="Powell A.J."/>
            <person name="Barry K."/>
            <person name="Miller A.N."/>
            <person name="Grigoriev I.V."/>
            <person name="Debuchy R."/>
            <person name="Gladieux P."/>
            <person name="Hiltunen Thoren M."/>
            <person name="Johannesson H."/>
        </authorList>
    </citation>
    <scope>NUCLEOTIDE SEQUENCE</scope>
    <source>
        <strain evidence="5">PSN293</strain>
    </source>
</reference>
<evidence type="ECO:0000256" key="1">
    <source>
        <dbReference type="ARBA" id="ARBA00004123"/>
    </source>
</evidence>
<dbReference type="EMBL" id="MU858125">
    <property type="protein sequence ID" value="KAK4212540.1"/>
    <property type="molecule type" value="Genomic_DNA"/>
</dbReference>
<keyword evidence="2" id="KW-0479">Metal-binding</keyword>
<dbReference type="GO" id="GO:0006351">
    <property type="term" value="P:DNA-templated transcription"/>
    <property type="evidence" value="ECO:0007669"/>
    <property type="project" value="InterPro"/>
</dbReference>
<proteinExistence type="predicted"/>
<dbReference type="Proteomes" id="UP001301769">
    <property type="component" value="Unassembled WGS sequence"/>
</dbReference>
<organism evidence="5 6">
    <name type="scientific">Rhypophila decipiens</name>
    <dbReference type="NCBI Taxonomy" id="261697"/>
    <lineage>
        <taxon>Eukaryota</taxon>
        <taxon>Fungi</taxon>
        <taxon>Dikarya</taxon>
        <taxon>Ascomycota</taxon>
        <taxon>Pezizomycotina</taxon>
        <taxon>Sordariomycetes</taxon>
        <taxon>Sordariomycetidae</taxon>
        <taxon>Sordariales</taxon>
        <taxon>Naviculisporaceae</taxon>
        <taxon>Rhypophila</taxon>
    </lineage>
</organism>
<dbReference type="GO" id="GO:0003677">
    <property type="term" value="F:DNA binding"/>
    <property type="evidence" value="ECO:0007669"/>
    <property type="project" value="InterPro"/>
</dbReference>
<dbReference type="Pfam" id="PF04082">
    <property type="entry name" value="Fungal_trans"/>
    <property type="match status" value="1"/>
</dbReference>
<feature type="domain" description="Xylanolytic transcriptional activator regulatory" evidence="4">
    <location>
        <begin position="54"/>
        <end position="128"/>
    </location>
</feature>
<dbReference type="CDD" id="cd12148">
    <property type="entry name" value="fungal_TF_MHR"/>
    <property type="match status" value="1"/>
</dbReference>
<keyword evidence="3" id="KW-0539">Nucleus</keyword>
<evidence type="ECO:0000259" key="4">
    <source>
        <dbReference type="SMART" id="SM00906"/>
    </source>
</evidence>
<name>A0AAN6Y752_9PEZI</name>
<dbReference type="SMART" id="SM00906">
    <property type="entry name" value="Fungal_trans"/>
    <property type="match status" value="1"/>
</dbReference>
<dbReference type="InterPro" id="IPR050613">
    <property type="entry name" value="Sec_Metabolite_Reg"/>
</dbReference>
<accession>A0AAN6Y752</accession>
<gene>
    <name evidence="5" type="ORF">QBC37DRAFT_424728</name>
</gene>
<reference evidence="5" key="2">
    <citation type="submission" date="2023-05" db="EMBL/GenBank/DDBJ databases">
        <authorList>
            <consortium name="Lawrence Berkeley National Laboratory"/>
            <person name="Steindorff A."/>
            <person name="Hensen N."/>
            <person name="Bonometti L."/>
            <person name="Westerberg I."/>
            <person name="Brannstrom I.O."/>
            <person name="Guillou S."/>
            <person name="Cros-Aarteil S."/>
            <person name="Calhoun S."/>
            <person name="Haridas S."/>
            <person name="Kuo A."/>
            <person name="Mondo S."/>
            <person name="Pangilinan J."/>
            <person name="Riley R."/>
            <person name="Labutti K."/>
            <person name="Andreopoulos B."/>
            <person name="Lipzen A."/>
            <person name="Chen C."/>
            <person name="Yanf M."/>
            <person name="Daum C."/>
            <person name="Ng V."/>
            <person name="Clum A."/>
            <person name="Ohm R."/>
            <person name="Martin F."/>
            <person name="Silar P."/>
            <person name="Natvig D."/>
            <person name="Lalanne C."/>
            <person name="Gautier V."/>
            <person name="Ament-Velasquez S.L."/>
            <person name="Kruys A."/>
            <person name="Hutchinson M.I."/>
            <person name="Powell A.J."/>
            <person name="Barry K."/>
            <person name="Miller A.N."/>
            <person name="Grigoriev I.V."/>
            <person name="Debuchy R."/>
            <person name="Gladieux P."/>
            <person name="Thoren M.H."/>
            <person name="Johannesson H."/>
        </authorList>
    </citation>
    <scope>NUCLEOTIDE SEQUENCE</scope>
    <source>
        <strain evidence="5">PSN293</strain>
    </source>
</reference>
<sequence>MLGASRRVLSRKYRFGVEQCLAKADFLNVPNLVLIQALATFLLVLRRDESPRYVWMMTGLVIRMAMALGLHRDGAKLKHLSPYEIEIRRRVWYVVLGLDLRSSEDQGVDLTIPHGSFDTQVPLNINDLDLDPHSTEQPAPREGFTDMTFALYSVNTCRWTRDTFGPNRGLVDVEKRLNDFYITTNENFLKVTIDLPDMSHRIGYMVLRLVIAKMTLILYMPELFSTPADKLPPDFRTKLFMSALEVAEINYALNAEPKARHWRWMVQTYTQWHAIVILLIEISRRPWSHTVERAWSALQSKWLIPNQESMNRSLRVWIPLRKLIAQAKRHRNVEIERLRHDAEAARRLEEEDERTLVPPRGGGLYEASVGALHKEKWRILVGTADNGPQGEGVVQVPHIVPGLKFGQSEPLTAPPSLSAVVKAPASLPEYTGGGQPVLPQTTPSDMSPFQSLPGVHSVDPMTMVPPAPVPNQEQQNVYTGPTTTGATTDFEPWLWADLPANPNSTDNMFDGINLDGIGLTGMEMEDMYSRVDWMDWLGTAQDVERGKIPDGLDDGAWGMGGGL</sequence>
<dbReference type="GO" id="GO:0005634">
    <property type="term" value="C:nucleus"/>
    <property type="evidence" value="ECO:0007669"/>
    <property type="project" value="UniProtKB-SubCell"/>
</dbReference>
<keyword evidence="6" id="KW-1185">Reference proteome</keyword>
<dbReference type="InterPro" id="IPR007219">
    <property type="entry name" value="XnlR_reg_dom"/>
</dbReference>
<comment type="subcellular location">
    <subcellularLocation>
        <location evidence="1">Nucleus</location>
    </subcellularLocation>
</comment>
<evidence type="ECO:0000313" key="6">
    <source>
        <dbReference type="Proteomes" id="UP001301769"/>
    </source>
</evidence>
<comment type="caution">
    <text evidence="5">The sequence shown here is derived from an EMBL/GenBank/DDBJ whole genome shotgun (WGS) entry which is preliminary data.</text>
</comment>
<dbReference type="PANTHER" id="PTHR31001:SF50">
    <property type="entry name" value="ZN(II)2CYS6 TRANSCRIPTION FACTOR (EUROFUNG)"/>
    <property type="match status" value="1"/>
</dbReference>
<dbReference type="PANTHER" id="PTHR31001">
    <property type="entry name" value="UNCHARACTERIZED TRANSCRIPTIONAL REGULATORY PROTEIN"/>
    <property type="match status" value="1"/>
</dbReference>
<evidence type="ECO:0000256" key="3">
    <source>
        <dbReference type="ARBA" id="ARBA00023242"/>
    </source>
</evidence>
<evidence type="ECO:0000313" key="5">
    <source>
        <dbReference type="EMBL" id="KAK4212540.1"/>
    </source>
</evidence>
<evidence type="ECO:0000256" key="2">
    <source>
        <dbReference type="ARBA" id="ARBA00022723"/>
    </source>
</evidence>
<protein>
    <recommendedName>
        <fullName evidence="4">Xylanolytic transcriptional activator regulatory domain-containing protein</fullName>
    </recommendedName>
</protein>
<dbReference type="AlphaFoldDB" id="A0AAN6Y752"/>
<dbReference type="GO" id="GO:0008270">
    <property type="term" value="F:zinc ion binding"/>
    <property type="evidence" value="ECO:0007669"/>
    <property type="project" value="InterPro"/>
</dbReference>